<comment type="caution">
    <text evidence="7">The sequence shown here is derived from an EMBL/GenBank/DDBJ whole genome shotgun (WGS) entry which is preliminary data.</text>
</comment>
<dbReference type="Pfam" id="PF25507">
    <property type="entry name" value="OB_POT1A"/>
    <property type="match status" value="1"/>
</dbReference>
<protein>
    <recommendedName>
        <fullName evidence="6">Telomeric single stranded DNA binding POT1/Cdc13 domain-containing protein</fullName>
    </recommendedName>
</protein>
<keyword evidence="4" id="KW-0238">DNA-binding</keyword>
<evidence type="ECO:0000256" key="2">
    <source>
        <dbReference type="ARBA" id="ARBA00022454"/>
    </source>
</evidence>
<evidence type="ECO:0000259" key="6">
    <source>
        <dbReference type="SMART" id="SM00976"/>
    </source>
</evidence>
<dbReference type="InterPro" id="IPR057620">
    <property type="entry name" value="POT1A/B-like_OB"/>
</dbReference>
<sequence>MAAERMRPSVELRGVIKHAYPLETLGDDTRTLSAAFSLGRGPCGHCGVHKVVAWEVQLHILSIAVAHSVDTCYVFLYDAWADAVQRFQRHFRVHLRGTGLVAVDHWDVGHDTEDVQRCFVVAEPQILRNANERSPRLLPRPTGTTLEIQYEEPQSLPDSDQLMYLPMKVLRARDLLHPLKDRAPAVSLGPGVPRPNARGKRQLAEYQAQTGGDGATGAPYMYTKLSELIPGYANVYGVVVNASLPKRSEGSDFYMSVHVIDETTPRREDATQVMVFYPTLEKMPKILYVGDIVRFHKIKINRYQDRIQGVCSSPPYKEFTAARFIVWDGSGDDSTCRDLFDKLAREKDTVPFIPTRGLLMEIIIDSCWVVMEQMELLTRLTSQWCRFRNLAVASEQSEGANARQWYELHFREVSSVMLVPDFVPDVQQRQPQREIPCSNNTAHSPHKENTSMPAPSSEPALHPITTILPRHVIEKVPITAIRTVLATPQVPRKYRCQAKVVRVWPSDLTKICKPLGNRPEEFVYSFVVRLADATGELDVIVHGSDAENFVQGMAASDLSGDSALRAHLEKLFASLLSPKQPAIDCCIKSYRPSVEASASASVRYRLFDTRLEYK</sequence>
<dbReference type="PANTHER" id="PTHR14513">
    <property type="entry name" value="PROTECTION OF TELOMERES 1"/>
    <property type="match status" value="1"/>
</dbReference>
<evidence type="ECO:0000256" key="5">
    <source>
        <dbReference type="SAM" id="MobiDB-lite"/>
    </source>
</evidence>
<evidence type="ECO:0000313" key="7">
    <source>
        <dbReference type="EMBL" id="KAJ0397974.1"/>
    </source>
</evidence>
<reference evidence="7" key="1">
    <citation type="submission" date="2021-12" db="EMBL/GenBank/DDBJ databases">
        <title>Prjna785345.</title>
        <authorList>
            <person name="Rujirawat T."/>
            <person name="Krajaejun T."/>
        </authorList>
    </citation>
    <scope>NUCLEOTIDE SEQUENCE</scope>
    <source>
        <strain evidence="7">Pi057C3</strain>
    </source>
</reference>
<feature type="region of interest" description="Disordered" evidence="5">
    <location>
        <begin position="428"/>
        <end position="458"/>
    </location>
</feature>
<proteinExistence type="predicted"/>
<accession>A0AAD5LEC3</accession>
<dbReference type="InterPro" id="IPR028389">
    <property type="entry name" value="POT1"/>
</dbReference>
<dbReference type="InterPro" id="IPR011564">
    <property type="entry name" value="Telomer_end-bd_POT1/Cdc13"/>
</dbReference>
<dbReference type="Gene3D" id="2.40.50.140">
    <property type="entry name" value="Nucleic acid-binding proteins"/>
    <property type="match status" value="1"/>
</dbReference>
<dbReference type="InterPro" id="IPR012340">
    <property type="entry name" value="NA-bd_OB-fold"/>
</dbReference>
<organism evidence="7 8">
    <name type="scientific">Pythium insidiosum</name>
    <name type="common">Pythiosis disease agent</name>
    <dbReference type="NCBI Taxonomy" id="114742"/>
    <lineage>
        <taxon>Eukaryota</taxon>
        <taxon>Sar</taxon>
        <taxon>Stramenopiles</taxon>
        <taxon>Oomycota</taxon>
        <taxon>Peronosporomycetes</taxon>
        <taxon>Pythiales</taxon>
        <taxon>Pythiaceae</taxon>
        <taxon>Pythium</taxon>
    </lineage>
</organism>
<feature type="domain" description="Telomeric single stranded DNA binding POT1/Cdc13" evidence="6">
    <location>
        <begin position="222"/>
        <end position="344"/>
    </location>
</feature>
<comment type="subcellular location">
    <subcellularLocation>
        <location evidence="1">Chromosome</location>
        <location evidence="1">Telomere</location>
    </subcellularLocation>
</comment>
<keyword evidence="2" id="KW-0158">Chromosome</keyword>
<dbReference type="SMART" id="SM00976">
    <property type="entry name" value="Telo_bind"/>
    <property type="match status" value="1"/>
</dbReference>
<evidence type="ECO:0000256" key="1">
    <source>
        <dbReference type="ARBA" id="ARBA00004574"/>
    </source>
</evidence>
<dbReference type="EMBL" id="JAKCXM010000232">
    <property type="protein sequence ID" value="KAJ0397974.1"/>
    <property type="molecule type" value="Genomic_DNA"/>
</dbReference>
<dbReference type="GO" id="GO:0000783">
    <property type="term" value="C:nuclear telomere cap complex"/>
    <property type="evidence" value="ECO:0007669"/>
    <property type="project" value="TreeGrafter"/>
</dbReference>
<evidence type="ECO:0000256" key="3">
    <source>
        <dbReference type="ARBA" id="ARBA00022895"/>
    </source>
</evidence>
<dbReference type="Pfam" id="PF02765">
    <property type="entry name" value="POT1"/>
    <property type="match status" value="1"/>
</dbReference>
<dbReference type="GO" id="GO:0098505">
    <property type="term" value="F:G-rich strand telomeric DNA binding"/>
    <property type="evidence" value="ECO:0007669"/>
    <property type="project" value="TreeGrafter"/>
</dbReference>
<dbReference type="PANTHER" id="PTHR14513:SF0">
    <property type="entry name" value="PROTECTION OF TELOMERES PROTEIN 1"/>
    <property type="match status" value="1"/>
</dbReference>
<evidence type="ECO:0000256" key="4">
    <source>
        <dbReference type="ARBA" id="ARBA00023125"/>
    </source>
</evidence>
<dbReference type="Proteomes" id="UP001209570">
    <property type="component" value="Unassembled WGS sequence"/>
</dbReference>
<dbReference type="GO" id="GO:0032210">
    <property type="term" value="P:regulation of telomere maintenance via telomerase"/>
    <property type="evidence" value="ECO:0007669"/>
    <property type="project" value="TreeGrafter"/>
</dbReference>
<dbReference type="GO" id="GO:0010521">
    <property type="term" value="F:telomerase inhibitor activity"/>
    <property type="evidence" value="ECO:0007669"/>
    <property type="project" value="TreeGrafter"/>
</dbReference>
<name>A0AAD5LEC3_PYTIN</name>
<keyword evidence="3" id="KW-0779">Telomere</keyword>
<keyword evidence="8" id="KW-1185">Reference proteome</keyword>
<dbReference type="SUPFAM" id="SSF50249">
    <property type="entry name" value="Nucleic acid-binding proteins"/>
    <property type="match status" value="1"/>
</dbReference>
<dbReference type="GO" id="GO:0016233">
    <property type="term" value="P:telomere capping"/>
    <property type="evidence" value="ECO:0007669"/>
    <property type="project" value="TreeGrafter"/>
</dbReference>
<gene>
    <name evidence="7" type="ORF">P43SY_003882</name>
</gene>
<evidence type="ECO:0000313" key="8">
    <source>
        <dbReference type="Proteomes" id="UP001209570"/>
    </source>
</evidence>
<dbReference type="AlphaFoldDB" id="A0AAD5LEC3"/>